<reference evidence="4" key="1">
    <citation type="submission" date="2017-09" db="EMBL/GenBank/DDBJ databases">
        <title>Metaegenomics of thermophilic ammonia-oxidizing enrichment culture.</title>
        <authorList>
            <person name="Kato S."/>
            <person name="Suzuki K."/>
        </authorList>
    </citation>
    <scope>NUCLEOTIDE SEQUENCE [LARGE SCALE GENOMIC DNA]</scope>
</reference>
<proteinExistence type="predicted"/>
<dbReference type="InterPro" id="IPR025295">
    <property type="entry name" value="eCIS_core_dom"/>
</dbReference>
<evidence type="ECO:0000256" key="1">
    <source>
        <dbReference type="SAM" id="MobiDB-lite"/>
    </source>
</evidence>
<feature type="domain" description="eCIS core" evidence="2">
    <location>
        <begin position="86"/>
        <end position="124"/>
    </location>
</feature>
<evidence type="ECO:0000259" key="2">
    <source>
        <dbReference type="Pfam" id="PF13699"/>
    </source>
</evidence>
<evidence type="ECO:0000313" key="4">
    <source>
        <dbReference type="Proteomes" id="UP000236642"/>
    </source>
</evidence>
<dbReference type="AlphaFoldDB" id="A0A2H5YAF7"/>
<dbReference type="Pfam" id="PF13699">
    <property type="entry name" value="eCIS_core"/>
    <property type="match status" value="1"/>
</dbReference>
<comment type="caution">
    <text evidence="3">The sequence shown here is derived from an EMBL/GenBank/DDBJ whole genome shotgun (WGS) entry which is preliminary data.</text>
</comment>
<gene>
    <name evidence="3" type="ORF">HRbin22_02620</name>
</gene>
<dbReference type="Proteomes" id="UP000236642">
    <property type="component" value="Unassembled WGS sequence"/>
</dbReference>
<dbReference type="EMBL" id="BEHY01000171">
    <property type="protein sequence ID" value="GBD10348.1"/>
    <property type="molecule type" value="Genomic_DNA"/>
</dbReference>
<sequence>MAARGLSDAPRDPENPINPMGETREVTMRIPYRGPIPESTRALLRELADPWLSEIDWERACLHVGTPLARLILRLMPDPIPGVDPAAVTLGRHIFMDPAYWPPDRLPGFLLLVHELVHTRQWREKGIVGFLLAYLKDYWTHPQRYGGVRLEHEAVQIAARVEERWHAMGFPV</sequence>
<feature type="region of interest" description="Disordered" evidence="1">
    <location>
        <begin position="1"/>
        <end position="22"/>
    </location>
</feature>
<name>A0A2H5YAF7_9CHLR</name>
<organism evidence="3 4">
    <name type="scientific">Candidatus Thermoflexus japonica</name>
    <dbReference type="NCBI Taxonomy" id="2035417"/>
    <lineage>
        <taxon>Bacteria</taxon>
        <taxon>Bacillati</taxon>
        <taxon>Chloroflexota</taxon>
        <taxon>Thermoflexia</taxon>
        <taxon>Thermoflexales</taxon>
        <taxon>Thermoflexaceae</taxon>
        <taxon>Thermoflexus</taxon>
    </lineage>
</organism>
<accession>A0A2H5YAF7</accession>
<evidence type="ECO:0000313" key="3">
    <source>
        <dbReference type="EMBL" id="GBD10348.1"/>
    </source>
</evidence>
<protein>
    <recommendedName>
        <fullName evidence="2">eCIS core domain-containing protein</fullName>
    </recommendedName>
</protein>